<feature type="domain" description="YgjP-like metallopeptidase" evidence="1">
    <location>
        <begin position="72"/>
        <end position="267"/>
    </location>
</feature>
<organism evidence="2 3">
    <name type="scientific">Alicyclobacillus hesperidum</name>
    <dbReference type="NCBI Taxonomy" id="89784"/>
    <lineage>
        <taxon>Bacteria</taxon>
        <taxon>Bacillati</taxon>
        <taxon>Bacillota</taxon>
        <taxon>Bacilli</taxon>
        <taxon>Bacillales</taxon>
        <taxon>Alicyclobacillaceae</taxon>
        <taxon>Alicyclobacillus</taxon>
    </lineage>
</organism>
<comment type="caution">
    <text evidence="2">The sequence shown here is derived from an EMBL/GenBank/DDBJ whole genome shotgun (WGS) entry which is preliminary data.</text>
</comment>
<dbReference type="Pfam" id="PF01863">
    <property type="entry name" value="YgjP-like"/>
    <property type="match status" value="1"/>
</dbReference>
<proteinExistence type="predicted"/>
<accession>A0AA37X6R6</accession>
<dbReference type="PANTHER" id="PTHR30399:SF1">
    <property type="entry name" value="UTP PYROPHOSPHATASE"/>
    <property type="match status" value="1"/>
</dbReference>
<dbReference type="Gene3D" id="3.30.2010.10">
    <property type="entry name" value="Metalloproteases ('zincins'), catalytic domain"/>
    <property type="match status" value="1"/>
</dbReference>
<evidence type="ECO:0000313" key="3">
    <source>
        <dbReference type="Proteomes" id="UP001157137"/>
    </source>
</evidence>
<dbReference type="PANTHER" id="PTHR30399">
    <property type="entry name" value="UNCHARACTERIZED PROTEIN YGJP"/>
    <property type="match status" value="1"/>
</dbReference>
<reference evidence="2" key="1">
    <citation type="submission" date="2023-02" db="EMBL/GenBank/DDBJ databases">
        <title>Proposal of a novel subspecies: Alicyclobacillus hesperidum subspecies aegle.</title>
        <authorList>
            <person name="Goto K."/>
            <person name="Fujii T."/>
            <person name="Yasui K."/>
            <person name="Mochida K."/>
            <person name="Kato-Tanaka Y."/>
            <person name="Morohoshi S."/>
            <person name="An S.Y."/>
            <person name="Kasai H."/>
            <person name="Yokota A."/>
        </authorList>
    </citation>
    <scope>NUCLEOTIDE SEQUENCE</scope>
    <source>
        <strain evidence="2">DSM 12766</strain>
    </source>
</reference>
<evidence type="ECO:0000313" key="2">
    <source>
        <dbReference type="EMBL" id="GLV13734.1"/>
    </source>
</evidence>
<sequence>MHGLTSNLGLDGLSCSLLPSDTVMPVRYNVSMDKRKAQGNERQDSNQIHQIKLNGGIIPYKMMPPRPHQVRIILRWQDGILCVSAPRGTPEATIQSAIERNCKWVLARQQASSTLHIRPLVPGDSICLLGVPWSIRQAGRIVGPDSLHRCIYVPEAPPSSQHEVLYALIKQMAAEVLPKRAWELANAHGLLPDNVRVREQKSRWGSCSSKRNIQLNWRLVQAPEWIFDYVIIHELAHLREMNHSVRFWSIVESILPNWQEARNWLKQYGNDLFRLRADGWVQF</sequence>
<dbReference type="CDD" id="cd07344">
    <property type="entry name" value="M48_yhfN_like"/>
    <property type="match status" value="1"/>
</dbReference>
<dbReference type="Proteomes" id="UP001157137">
    <property type="component" value="Unassembled WGS sequence"/>
</dbReference>
<name>A0AA37X6R6_9BACL</name>
<protein>
    <recommendedName>
        <fullName evidence="1">YgjP-like metallopeptidase domain-containing protein</fullName>
    </recommendedName>
</protein>
<gene>
    <name evidence="2" type="ORF">Heshes_14180</name>
</gene>
<dbReference type="EMBL" id="BSRA01000007">
    <property type="protein sequence ID" value="GLV13734.1"/>
    <property type="molecule type" value="Genomic_DNA"/>
</dbReference>
<dbReference type="InterPro" id="IPR002725">
    <property type="entry name" value="YgjP-like_metallopeptidase"/>
</dbReference>
<dbReference type="InterPro" id="IPR053136">
    <property type="entry name" value="UTP_pyrophosphatase-like"/>
</dbReference>
<dbReference type="RefSeq" id="WP_006446225.1">
    <property type="nucleotide sequence ID" value="NZ_BSRA01000007.1"/>
</dbReference>
<evidence type="ECO:0000259" key="1">
    <source>
        <dbReference type="Pfam" id="PF01863"/>
    </source>
</evidence>
<dbReference type="AlphaFoldDB" id="A0AA37X6R6"/>